<dbReference type="Gene3D" id="2.10.90.10">
    <property type="entry name" value="Cystine-knot cytokines"/>
    <property type="match status" value="1"/>
</dbReference>
<dbReference type="InterPro" id="IPR029034">
    <property type="entry name" value="Cystine-knot_cytokine"/>
</dbReference>
<evidence type="ECO:0000313" key="7">
    <source>
        <dbReference type="Proteomes" id="UP001321473"/>
    </source>
</evidence>
<feature type="signal peptide" evidence="5">
    <location>
        <begin position="1"/>
        <end position="17"/>
    </location>
</feature>
<dbReference type="GO" id="GO:0005576">
    <property type="term" value="C:extracellular region"/>
    <property type="evidence" value="ECO:0007669"/>
    <property type="project" value="UniProtKB-SubCell"/>
</dbReference>
<evidence type="ECO:0000256" key="1">
    <source>
        <dbReference type="ARBA" id="ARBA00004613"/>
    </source>
</evidence>
<feature type="chain" id="PRO_5042994021" description="Secreted protein" evidence="5">
    <location>
        <begin position="18"/>
        <end position="139"/>
    </location>
</feature>
<proteinExistence type="inferred from homology"/>
<dbReference type="InterPro" id="IPR010345">
    <property type="entry name" value="IL-17_fam"/>
</dbReference>
<organism evidence="6 7">
    <name type="scientific">Amblyomma americanum</name>
    <name type="common">Lone star tick</name>
    <dbReference type="NCBI Taxonomy" id="6943"/>
    <lineage>
        <taxon>Eukaryota</taxon>
        <taxon>Metazoa</taxon>
        <taxon>Ecdysozoa</taxon>
        <taxon>Arthropoda</taxon>
        <taxon>Chelicerata</taxon>
        <taxon>Arachnida</taxon>
        <taxon>Acari</taxon>
        <taxon>Parasitiformes</taxon>
        <taxon>Ixodida</taxon>
        <taxon>Ixodoidea</taxon>
        <taxon>Ixodidae</taxon>
        <taxon>Amblyomminae</taxon>
        <taxon>Amblyomma</taxon>
    </lineage>
</organism>
<evidence type="ECO:0000256" key="2">
    <source>
        <dbReference type="ARBA" id="ARBA00007236"/>
    </source>
</evidence>
<comment type="subcellular location">
    <subcellularLocation>
        <location evidence="1">Secreted</location>
    </subcellularLocation>
</comment>
<protein>
    <recommendedName>
        <fullName evidence="8">Secreted protein</fullName>
    </recommendedName>
</protein>
<evidence type="ECO:0000256" key="5">
    <source>
        <dbReference type="SAM" id="SignalP"/>
    </source>
</evidence>
<dbReference type="GO" id="GO:0005125">
    <property type="term" value="F:cytokine activity"/>
    <property type="evidence" value="ECO:0007669"/>
    <property type="project" value="InterPro"/>
</dbReference>
<evidence type="ECO:0008006" key="8">
    <source>
        <dbReference type="Google" id="ProtNLM"/>
    </source>
</evidence>
<dbReference type="SUPFAM" id="SSF57501">
    <property type="entry name" value="Cystine-knot cytokines"/>
    <property type="match status" value="1"/>
</dbReference>
<keyword evidence="7" id="KW-1185">Reference proteome</keyword>
<comment type="caution">
    <text evidence="6">The sequence shown here is derived from an EMBL/GenBank/DDBJ whole genome shotgun (WGS) entry which is preliminary data.</text>
</comment>
<evidence type="ECO:0000313" key="6">
    <source>
        <dbReference type="EMBL" id="KAK8765947.1"/>
    </source>
</evidence>
<evidence type="ECO:0000256" key="3">
    <source>
        <dbReference type="ARBA" id="ARBA00022525"/>
    </source>
</evidence>
<comment type="similarity">
    <text evidence="2">Belongs to the IL-17 family.</text>
</comment>
<reference evidence="6 7" key="1">
    <citation type="journal article" date="2023" name="Arcadia Sci">
        <title>De novo assembly of a long-read Amblyomma americanum tick genome.</title>
        <authorList>
            <person name="Chou S."/>
            <person name="Poskanzer K.E."/>
            <person name="Rollins M."/>
            <person name="Thuy-Boun P.S."/>
        </authorList>
    </citation>
    <scope>NUCLEOTIDE SEQUENCE [LARGE SCALE GENOMIC DNA]</scope>
    <source>
        <strain evidence="6">F_SG_1</strain>
        <tissue evidence="6">Salivary glands</tissue>
    </source>
</reference>
<evidence type="ECO:0000256" key="4">
    <source>
        <dbReference type="ARBA" id="ARBA00022729"/>
    </source>
</evidence>
<keyword evidence="4 5" id="KW-0732">Signal</keyword>
<dbReference type="AlphaFoldDB" id="A0AAQ4DU07"/>
<keyword evidence="3" id="KW-0964">Secreted</keyword>
<gene>
    <name evidence="6" type="ORF">V5799_007262</name>
</gene>
<dbReference type="Proteomes" id="UP001321473">
    <property type="component" value="Unassembled WGS sequence"/>
</dbReference>
<sequence>MRHTVFVMACFLTGALGPLVEVEVSAAGTCSPVPQSSEIGDRATCPFTMTVDVDPNRIPAELPVVKCNCAGSICSDRGDFRCQEVRSTFKVAYRKVGGSPASELTDGTVDLTTSCVCVVSKSRIALTGGDREYDEPPNV</sequence>
<name>A0AAQ4DU07_AMBAM</name>
<dbReference type="Pfam" id="PF06083">
    <property type="entry name" value="IL17"/>
    <property type="match status" value="1"/>
</dbReference>
<accession>A0AAQ4DU07</accession>
<dbReference type="EMBL" id="JARKHS020026846">
    <property type="protein sequence ID" value="KAK8765947.1"/>
    <property type="molecule type" value="Genomic_DNA"/>
</dbReference>